<sequence>MKFLNVFITNLKQLNVRQCTDLPIPSLFSLLTKPPTLSLSHFLGFLVSFVFSYKNPFPHLLLLFSLLIHRLLSPPAIDHTAHHLFKRYNPFYIQSFIFA</sequence>
<evidence type="ECO:0000313" key="1">
    <source>
        <dbReference type="EMBL" id="CAH1419552.1"/>
    </source>
</evidence>
<name>A0AAU9M161_9ASTR</name>
<proteinExistence type="predicted"/>
<dbReference type="EMBL" id="CAKMRJ010000385">
    <property type="protein sequence ID" value="CAH1419552.1"/>
    <property type="molecule type" value="Genomic_DNA"/>
</dbReference>
<accession>A0AAU9M161</accession>
<dbReference type="AlphaFoldDB" id="A0AAU9M161"/>
<evidence type="ECO:0000313" key="2">
    <source>
        <dbReference type="Proteomes" id="UP001157418"/>
    </source>
</evidence>
<reference evidence="1 2" key="1">
    <citation type="submission" date="2022-01" db="EMBL/GenBank/DDBJ databases">
        <authorList>
            <person name="Xiong W."/>
            <person name="Schranz E."/>
        </authorList>
    </citation>
    <scope>NUCLEOTIDE SEQUENCE [LARGE SCALE GENOMIC DNA]</scope>
</reference>
<dbReference type="Proteomes" id="UP001157418">
    <property type="component" value="Unassembled WGS sequence"/>
</dbReference>
<comment type="caution">
    <text evidence="1">The sequence shown here is derived from an EMBL/GenBank/DDBJ whole genome shotgun (WGS) entry which is preliminary data.</text>
</comment>
<gene>
    <name evidence="1" type="ORF">LVIROSA_LOCUS7072</name>
</gene>
<keyword evidence="2" id="KW-1185">Reference proteome</keyword>
<protein>
    <submittedName>
        <fullName evidence="1">Uncharacterized protein</fullName>
    </submittedName>
</protein>
<organism evidence="1 2">
    <name type="scientific">Lactuca virosa</name>
    <dbReference type="NCBI Taxonomy" id="75947"/>
    <lineage>
        <taxon>Eukaryota</taxon>
        <taxon>Viridiplantae</taxon>
        <taxon>Streptophyta</taxon>
        <taxon>Embryophyta</taxon>
        <taxon>Tracheophyta</taxon>
        <taxon>Spermatophyta</taxon>
        <taxon>Magnoliopsida</taxon>
        <taxon>eudicotyledons</taxon>
        <taxon>Gunneridae</taxon>
        <taxon>Pentapetalae</taxon>
        <taxon>asterids</taxon>
        <taxon>campanulids</taxon>
        <taxon>Asterales</taxon>
        <taxon>Asteraceae</taxon>
        <taxon>Cichorioideae</taxon>
        <taxon>Cichorieae</taxon>
        <taxon>Lactucinae</taxon>
        <taxon>Lactuca</taxon>
    </lineage>
</organism>